<accession>A0AB39V718</accession>
<geneLocation type="plasmid" evidence="1">
    <name>unnamed1</name>
</geneLocation>
<dbReference type="EMBL" id="CP165648">
    <property type="protein sequence ID" value="XDU63473.1"/>
    <property type="molecule type" value="Genomic_DNA"/>
</dbReference>
<proteinExistence type="predicted"/>
<organism evidence="1">
    <name type="scientific">Leptotrichia alba</name>
    <dbReference type="NCBI Taxonomy" id="3239304"/>
    <lineage>
        <taxon>Bacteria</taxon>
        <taxon>Fusobacteriati</taxon>
        <taxon>Fusobacteriota</taxon>
        <taxon>Fusobacteriia</taxon>
        <taxon>Fusobacteriales</taxon>
        <taxon>Leptotrichiaceae</taxon>
        <taxon>Leptotrichia</taxon>
    </lineage>
</organism>
<protein>
    <submittedName>
        <fullName evidence="1">Uncharacterized protein</fullName>
    </submittedName>
</protein>
<keyword evidence="1" id="KW-0614">Plasmid</keyword>
<name>A0AB39V718_9FUSO</name>
<gene>
    <name evidence="1" type="ORF">AB8B28_12095</name>
</gene>
<reference evidence="1" key="1">
    <citation type="submission" date="2024-07" db="EMBL/GenBank/DDBJ databases">
        <authorList>
            <person name="Li X.-J."/>
            <person name="Wang X."/>
        </authorList>
    </citation>
    <scope>NUCLEOTIDE SEQUENCE</scope>
    <source>
        <strain evidence="1">HSP-536</strain>
        <plasmid evidence="1">unnamed1</plasmid>
    </source>
</reference>
<sequence>MKKISFILLTLIAVFSINLSAEKLLNFNQANVISSETLKQVNASSTYKIIYKKEKNGEYKYTLEKLSNFDNDKNLKVFVNGTEDNLDSAVKKAINQNMTSSDKKKVDDGGTFETILIFSE</sequence>
<dbReference type="RefSeq" id="WP_369717587.1">
    <property type="nucleotide sequence ID" value="NZ_CP165648.1"/>
</dbReference>
<dbReference type="KEGG" id="lala:AB8B28_12095"/>
<dbReference type="AlphaFoldDB" id="A0AB39V718"/>
<evidence type="ECO:0000313" key="1">
    <source>
        <dbReference type="EMBL" id="XDU63473.1"/>
    </source>
</evidence>